<keyword evidence="8 12" id="KW-0472">Membrane</keyword>
<evidence type="ECO:0000256" key="3">
    <source>
        <dbReference type="ARBA" id="ARBA00022519"/>
    </source>
</evidence>
<evidence type="ECO:0000256" key="12">
    <source>
        <dbReference type="HAMAP-Rule" id="MF_00454"/>
    </source>
</evidence>
<evidence type="ECO:0000313" key="14">
    <source>
        <dbReference type="Proteomes" id="UP001169063"/>
    </source>
</evidence>
<dbReference type="RefSeq" id="WP_302110707.1">
    <property type="nucleotide sequence ID" value="NZ_JAUKTR010000006.1"/>
</dbReference>
<evidence type="ECO:0000256" key="9">
    <source>
        <dbReference type="ARBA" id="ARBA00023303"/>
    </source>
</evidence>
<keyword evidence="2 12" id="KW-1003">Cell membrane</keyword>
<dbReference type="EMBL" id="JAUKTR010000006">
    <property type="protein sequence ID" value="MDO1560275.1"/>
    <property type="molecule type" value="Genomic_DNA"/>
</dbReference>
<comment type="catalytic activity">
    <reaction evidence="11">
        <text>fluoride(in) = fluoride(out)</text>
        <dbReference type="Rhea" id="RHEA:76159"/>
        <dbReference type="ChEBI" id="CHEBI:17051"/>
    </reaction>
    <physiologicalReaction direction="left-to-right" evidence="11">
        <dbReference type="Rhea" id="RHEA:76160"/>
    </physiologicalReaction>
</comment>
<comment type="function">
    <text evidence="12">Fluoride-specific ion channel. Important for reducing fluoride concentration in the cell, thus reducing its toxicity.</text>
</comment>
<keyword evidence="12" id="KW-0479">Metal-binding</keyword>
<reference evidence="13" key="1">
    <citation type="submission" date="2023-07" db="EMBL/GenBank/DDBJ databases">
        <title>Brevundimonas soil sp. nov., isolated from the soil of chemical plant.</title>
        <authorList>
            <person name="Wu N."/>
        </authorList>
    </citation>
    <scope>NUCLEOTIDE SEQUENCE</scope>
    <source>
        <strain evidence="13">XZ-24</strain>
    </source>
</reference>
<comment type="activity regulation">
    <text evidence="12">Na(+) is not transported, but it plays an essential structural role and its presence is essential for fluoride channel function.</text>
</comment>
<evidence type="ECO:0000256" key="1">
    <source>
        <dbReference type="ARBA" id="ARBA00004651"/>
    </source>
</evidence>
<dbReference type="InterPro" id="IPR003691">
    <property type="entry name" value="FluC"/>
</dbReference>
<evidence type="ECO:0000256" key="2">
    <source>
        <dbReference type="ARBA" id="ARBA00022475"/>
    </source>
</evidence>
<feature type="transmembrane region" description="Helical" evidence="12">
    <location>
        <begin position="33"/>
        <end position="57"/>
    </location>
</feature>
<keyword evidence="5 12" id="KW-1133">Transmembrane helix</keyword>
<dbReference type="PANTHER" id="PTHR28259:SF1">
    <property type="entry name" value="FLUORIDE EXPORT PROTEIN 1-RELATED"/>
    <property type="match status" value="1"/>
</dbReference>
<dbReference type="NCBIfam" id="NF010791">
    <property type="entry name" value="PRK14195.1"/>
    <property type="match status" value="1"/>
</dbReference>
<evidence type="ECO:0000313" key="13">
    <source>
        <dbReference type="EMBL" id="MDO1560275.1"/>
    </source>
</evidence>
<evidence type="ECO:0000256" key="5">
    <source>
        <dbReference type="ARBA" id="ARBA00022989"/>
    </source>
</evidence>
<evidence type="ECO:0000256" key="7">
    <source>
        <dbReference type="ARBA" id="ARBA00023065"/>
    </source>
</evidence>
<dbReference type="HAMAP" id="MF_00454">
    <property type="entry name" value="FluC"/>
    <property type="match status" value="1"/>
</dbReference>
<dbReference type="PANTHER" id="PTHR28259">
    <property type="entry name" value="FLUORIDE EXPORT PROTEIN 1-RELATED"/>
    <property type="match status" value="1"/>
</dbReference>
<proteinExistence type="inferred from homology"/>
<evidence type="ECO:0000256" key="11">
    <source>
        <dbReference type="ARBA" id="ARBA00035585"/>
    </source>
</evidence>
<evidence type="ECO:0000256" key="8">
    <source>
        <dbReference type="ARBA" id="ARBA00023136"/>
    </source>
</evidence>
<feature type="binding site" evidence="12">
    <location>
        <position position="77"/>
    </location>
    <ligand>
        <name>Na(+)</name>
        <dbReference type="ChEBI" id="CHEBI:29101"/>
        <note>structural</note>
    </ligand>
</feature>
<keyword evidence="4 12" id="KW-0812">Transmembrane</keyword>
<feature type="transmembrane region" description="Helical" evidence="12">
    <location>
        <begin position="98"/>
        <end position="122"/>
    </location>
</feature>
<evidence type="ECO:0000256" key="6">
    <source>
        <dbReference type="ARBA" id="ARBA00023053"/>
    </source>
</evidence>
<name>A0ABT8SNW9_9CAUL</name>
<evidence type="ECO:0000256" key="4">
    <source>
        <dbReference type="ARBA" id="ARBA00022692"/>
    </source>
</evidence>
<comment type="similarity">
    <text evidence="10 12">Belongs to the fluoride channel Fluc/FEX (TC 1.A.43) family.</text>
</comment>
<keyword evidence="12" id="KW-0813">Transport</keyword>
<dbReference type="Proteomes" id="UP001169063">
    <property type="component" value="Unassembled WGS sequence"/>
</dbReference>
<gene>
    <name evidence="12 13" type="primary">crcB</name>
    <name evidence="12" type="synonym">fluC</name>
    <name evidence="13" type="ORF">Q0812_12630</name>
</gene>
<keyword evidence="9 12" id="KW-0407">Ion channel</keyword>
<feature type="transmembrane region" description="Helical" evidence="12">
    <location>
        <begin position="69"/>
        <end position="92"/>
    </location>
</feature>
<evidence type="ECO:0000256" key="10">
    <source>
        <dbReference type="ARBA" id="ARBA00035120"/>
    </source>
</evidence>
<keyword evidence="6 12" id="KW-0915">Sodium</keyword>
<keyword evidence="7 12" id="KW-0406">Ion transport</keyword>
<accession>A0ABT8SNW9</accession>
<dbReference type="Pfam" id="PF02537">
    <property type="entry name" value="CRCB"/>
    <property type="match status" value="1"/>
</dbReference>
<keyword evidence="14" id="KW-1185">Reference proteome</keyword>
<keyword evidence="3" id="KW-0997">Cell inner membrane</keyword>
<sequence length="128" mass="13186">MQAYLLVAAGGAAGAAARYGVGAWLGRLMPGAAWPWGTFAVNALGGLLMGLLVGWLALRGGAGQESLRLLAGVGVLGGFTTFSAYSLELILMLERRQFGLAAGYFVASTLIACAAVAMGLFLMRRLFA</sequence>
<protein>
    <recommendedName>
        <fullName evidence="12">Fluoride-specific ion channel FluC</fullName>
    </recommendedName>
</protein>
<comment type="caution">
    <text evidence="13">The sequence shown here is derived from an EMBL/GenBank/DDBJ whole genome shotgun (WGS) entry which is preliminary data.</text>
</comment>
<comment type="subcellular location">
    <subcellularLocation>
        <location evidence="1 12">Cell membrane</location>
        <topology evidence="1 12">Multi-pass membrane protein</topology>
    </subcellularLocation>
</comment>
<feature type="binding site" evidence="12">
    <location>
        <position position="80"/>
    </location>
    <ligand>
        <name>Na(+)</name>
        <dbReference type="ChEBI" id="CHEBI:29101"/>
        <note>structural</note>
    </ligand>
</feature>
<organism evidence="13 14">
    <name type="scientific">Peiella sedimenti</name>
    <dbReference type="NCBI Taxonomy" id="3061083"/>
    <lineage>
        <taxon>Bacteria</taxon>
        <taxon>Pseudomonadati</taxon>
        <taxon>Pseudomonadota</taxon>
        <taxon>Alphaproteobacteria</taxon>
        <taxon>Caulobacterales</taxon>
        <taxon>Caulobacteraceae</taxon>
        <taxon>Peiella</taxon>
    </lineage>
</organism>